<evidence type="ECO:0000313" key="10">
    <source>
        <dbReference type="Proteomes" id="UP001302274"/>
    </source>
</evidence>
<accession>A0ABU5VRR7</accession>
<keyword evidence="3" id="KW-1003">Cell membrane</keyword>
<organism evidence="9 10">
    <name type="scientific">Bacteriovorax antarcticus</name>
    <dbReference type="NCBI Taxonomy" id="3088717"/>
    <lineage>
        <taxon>Bacteria</taxon>
        <taxon>Pseudomonadati</taxon>
        <taxon>Bdellovibrionota</taxon>
        <taxon>Bacteriovoracia</taxon>
        <taxon>Bacteriovoracales</taxon>
        <taxon>Bacteriovoracaceae</taxon>
        <taxon>Bacteriovorax</taxon>
    </lineage>
</organism>
<dbReference type="InterPro" id="IPR007353">
    <property type="entry name" value="DUF421"/>
</dbReference>
<feature type="transmembrane region" description="Helical" evidence="7">
    <location>
        <begin position="15"/>
        <end position="33"/>
    </location>
</feature>
<dbReference type="Proteomes" id="UP001302274">
    <property type="component" value="Unassembled WGS sequence"/>
</dbReference>
<gene>
    <name evidence="9" type="ORF">SHI21_06060</name>
</gene>
<evidence type="ECO:0000256" key="3">
    <source>
        <dbReference type="ARBA" id="ARBA00022475"/>
    </source>
</evidence>
<dbReference type="EMBL" id="JAYGJQ010000001">
    <property type="protein sequence ID" value="MEA9355753.1"/>
    <property type="molecule type" value="Genomic_DNA"/>
</dbReference>
<dbReference type="Pfam" id="PF04239">
    <property type="entry name" value="DUF421"/>
    <property type="match status" value="1"/>
</dbReference>
<evidence type="ECO:0000256" key="1">
    <source>
        <dbReference type="ARBA" id="ARBA00004651"/>
    </source>
</evidence>
<dbReference type="Gene3D" id="3.30.240.20">
    <property type="entry name" value="bsu07140 like domains"/>
    <property type="match status" value="1"/>
</dbReference>
<sequence>MTQDLFHLSVSPWELILRTVAVYLVILFLLRVAGRKQIAQMGPTELVAMLLISNAVQNSMNAGDNTLIGGLISAVTLIFLSKGISHVTYHSQVMSHLIEGRPIILVMDGKVQKNELKKILMTLPQLRALLMLQGVENVSKLHRVVMDSEGRLLVVHDNPKSLLDGDGDISV</sequence>
<evidence type="ECO:0000313" key="9">
    <source>
        <dbReference type="EMBL" id="MEA9355753.1"/>
    </source>
</evidence>
<keyword evidence="5 7" id="KW-1133">Transmembrane helix</keyword>
<proteinExistence type="inferred from homology"/>
<reference evidence="9 10" key="1">
    <citation type="submission" date="2023-11" db="EMBL/GenBank/DDBJ databases">
        <title>A Novel Polar Bacteriovorax (B. antarcticus) Isolated from the Biocrust in Antarctica.</title>
        <authorList>
            <person name="Mun W."/>
            <person name="Choi S.Y."/>
            <person name="Mitchell R.J."/>
        </authorList>
    </citation>
    <scope>NUCLEOTIDE SEQUENCE [LARGE SCALE GENOMIC DNA]</scope>
    <source>
        <strain evidence="9 10">PP10</strain>
    </source>
</reference>
<keyword evidence="4 7" id="KW-0812">Transmembrane</keyword>
<evidence type="ECO:0000256" key="5">
    <source>
        <dbReference type="ARBA" id="ARBA00022989"/>
    </source>
</evidence>
<evidence type="ECO:0000256" key="6">
    <source>
        <dbReference type="ARBA" id="ARBA00023136"/>
    </source>
</evidence>
<keyword evidence="10" id="KW-1185">Reference proteome</keyword>
<dbReference type="PANTHER" id="PTHR34582">
    <property type="entry name" value="UPF0702 TRANSMEMBRANE PROTEIN YCAP"/>
    <property type="match status" value="1"/>
</dbReference>
<name>A0ABU5VRR7_9BACT</name>
<keyword evidence="6 7" id="KW-0472">Membrane</keyword>
<dbReference type="PANTHER" id="PTHR34582:SF6">
    <property type="entry name" value="UPF0702 TRANSMEMBRANE PROTEIN YCAP"/>
    <property type="match status" value="1"/>
</dbReference>
<evidence type="ECO:0000256" key="2">
    <source>
        <dbReference type="ARBA" id="ARBA00006448"/>
    </source>
</evidence>
<comment type="subcellular location">
    <subcellularLocation>
        <location evidence="1">Cell membrane</location>
        <topology evidence="1">Multi-pass membrane protein</topology>
    </subcellularLocation>
</comment>
<evidence type="ECO:0000259" key="8">
    <source>
        <dbReference type="Pfam" id="PF04239"/>
    </source>
</evidence>
<dbReference type="InterPro" id="IPR023090">
    <property type="entry name" value="UPF0702_alpha/beta_dom_sf"/>
</dbReference>
<protein>
    <submittedName>
        <fullName evidence="9">YetF domain-containing protein</fullName>
    </submittedName>
</protein>
<evidence type="ECO:0000256" key="4">
    <source>
        <dbReference type="ARBA" id="ARBA00022692"/>
    </source>
</evidence>
<dbReference type="RefSeq" id="WP_323575383.1">
    <property type="nucleotide sequence ID" value="NZ_JAYGJQ010000001.1"/>
</dbReference>
<feature type="domain" description="YetF C-terminal" evidence="8">
    <location>
        <begin position="90"/>
        <end position="158"/>
    </location>
</feature>
<comment type="caution">
    <text evidence="9">The sequence shown here is derived from an EMBL/GenBank/DDBJ whole genome shotgun (WGS) entry which is preliminary data.</text>
</comment>
<evidence type="ECO:0000256" key="7">
    <source>
        <dbReference type="SAM" id="Phobius"/>
    </source>
</evidence>
<comment type="similarity">
    <text evidence="2">Belongs to the UPF0702 family.</text>
</comment>